<dbReference type="InterPro" id="IPR005646">
    <property type="entry name" value="FapA"/>
</dbReference>
<dbReference type="EMBL" id="PISD01000007">
    <property type="protein sequence ID" value="PKG30531.1"/>
    <property type="molecule type" value="Genomic_DNA"/>
</dbReference>
<keyword evidence="1" id="KW-0175">Coiled coil</keyword>
<name>A0A2N0ZLX7_9BACI</name>
<dbReference type="PANTHER" id="PTHR38032:SF1">
    <property type="entry name" value="RNA-BINDING PROTEIN KHPB N-TERMINAL DOMAIN-CONTAINING PROTEIN"/>
    <property type="match status" value="1"/>
</dbReference>
<dbReference type="Proteomes" id="UP000233343">
    <property type="component" value="Unassembled WGS sequence"/>
</dbReference>
<comment type="caution">
    <text evidence="3">The sequence shown here is derived from an EMBL/GenBank/DDBJ whole genome shotgun (WGS) entry which is preliminary data.</text>
</comment>
<dbReference type="Pfam" id="PF03961">
    <property type="entry name" value="FapA"/>
    <property type="match status" value="1"/>
</dbReference>
<evidence type="ECO:0000256" key="1">
    <source>
        <dbReference type="SAM" id="Coils"/>
    </source>
</evidence>
<dbReference type="InterPro" id="IPR016098">
    <property type="entry name" value="CAP/MinC_C"/>
</dbReference>
<evidence type="ECO:0000259" key="2">
    <source>
        <dbReference type="Pfam" id="PF20250"/>
    </source>
</evidence>
<feature type="coiled-coil region" evidence="1">
    <location>
        <begin position="380"/>
        <end position="407"/>
    </location>
</feature>
<protein>
    <recommendedName>
        <fullName evidence="2">Flagellar Assembly Protein A N-terminal region domain-containing protein</fullName>
    </recommendedName>
</protein>
<dbReference type="RefSeq" id="WP_101226230.1">
    <property type="nucleotide sequence ID" value="NZ_PISD01000007.1"/>
</dbReference>
<gene>
    <name evidence="3" type="ORF">CWS20_02660</name>
</gene>
<feature type="domain" description="Flagellar Assembly Protein A N-terminal region" evidence="2">
    <location>
        <begin position="6"/>
        <end position="169"/>
    </location>
</feature>
<accession>A0A2N0ZLX7</accession>
<keyword evidence="4" id="KW-1185">Reference proteome</keyword>
<dbReference type="InterPro" id="IPR046865">
    <property type="entry name" value="FapA_b_solenoid"/>
</dbReference>
<dbReference type="PANTHER" id="PTHR38032">
    <property type="entry name" value="POLYMERASE-RELATED"/>
    <property type="match status" value="1"/>
</dbReference>
<dbReference type="Pfam" id="PF20250">
    <property type="entry name" value="FapA_N"/>
    <property type="match status" value="1"/>
</dbReference>
<organism evidence="3 4">
    <name type="scientific">Cytobacillus horneckiae</name>
    <dbReference type="NCBI Taxonomy" id="549687"/>
    <lineage>
        <taxon>Bacteria</taxon>
        <taxon>Bacillati</taxon>
        <taxon>Bacillota</taxon>
        <taxon>Bacilli</taxon>
        <taxon>Bacillales</taxon>
        <taxon>Bacillaceae</taxon>
        <taxon>Cytobacillus</taxon>
    </lineage>
</organism>
<sequence length="451" mass="49681">MKGIFTLKVSSDCLKAVLDKLNIPESEKAYSKADLIRFIEEEGVTFGLNDKLINEICDFPNKLCFPLVIAEGIPAKDGMDAYLVKEEYSKQSGRRNRLNYLNDSYTSKVDNGSIIATVIPATPGFDGMNVYGETIRPKPGGDLKIEPGKNVIRHQQQFFSLIDGEISLTDKFLSVNPVHIVEGDLVPANGKLQFNGNVIITGNVSTGCQIEAEGDIKIYGMVENSTLLAEGNIIISGGISGGNSGLITAKGNINVNYLNQAIVKAGENVYVHKSILHSDVEAKGSILSHQAVVIGGSLSSRVSIHVKDAGNHSFTNTVFNLLEVQDESSRLNDINEELIKLNVLINKLIKLEEKSHKAASVTGRLSEKQRHLLMKQKTTKQHLLSQISKLTDEHNRLKGEIQSHKNVCLYVYGSIYPHVKVNFGKYAKNFKQKHKQVKVFFLQSGVCRTSD</sequence>
<evidence type="ECO:0000313" key="3">
    <source>
        <dbReference type="EMBL" id="PKG30531.1"/>
    </source>
</evidence>
<dbReference type="Gene3D" id="2.160.20.70">
    <property type="match status" value="1"/>
</dbReference>
<proteinExistence type="predicted"/>
<evidence type="ECO:0000313" key="4">
    <source>
        <dbReference type="Proteomes" id="UP000233343"/>
    </source>
</evidence>
<dbReference type="InterPro" id="IPR046866">
    <property type="entry name" value="FapA_N"/>
</dbReference>
<dbReference type="AlphaFoldDB" id="A0A2N0ZLX7"/>
<reference evidence="3 4" key="1">
    <citation type="journal article" date="2010" name="Int. J. Syst. Evol. Microbiol.">
        <title>Bacillus horneckiae sp. nov., isolated from a spacecraft-assembly clean room.</title>
        <authorList>
            <person name="Vaishampayan P."/>
            <person name="Probst A."/>
            <person name="Krishnamurthi S."/>
            <person name="Ghosh S."/>
            <person name="Osman S."/>
            <person name="McDowall A."/>
            <person name="Ruckmani A."/>
            <person name="Mayilraj S."/>
            <person name="Venkateswaran K."/>
        </authorList>
    </citation>
    <scope>NUCLEOTIDE SEQUENCE [LARGE SCALE GENOMIC DNA]</scope>
    <source>
        <strain evidence="4">1PO1SC</strain>
    </source>
</reference>